<protein>
    <submittedName>
        <fullName evidence="4">Polysaccharide biosynthesis protein</fullName>
    </submittedName>
</protein>
<organism evidence="4 5">
    <name type="scientific">Candidatus Staskawiczbacteria bacterium RIFCSPHIGHO2_02_FULL_33_16</name>
    <dbReference type="NCBI Taxonomy" id="1802204"/>
    <lineage>
        <taxon>Bacteria</taxon>
        <taxon>Candidatus Staskawicziibacteriota</taxon>
    </lineage>
</organism>
<keyword evidence="2 3" id="KW-0663">Pyridoxal phosphate</keyword>
<gene>
    <name evidence="4" type="ORF">A3D34_01330</name>
</gene>
<dbReference type="Pfam" id="PF01041">
    <property type="entry name" value="DegT_DnrJ_EryC1"/>
    <property type="match status" value="1"/>
</dbReference>
<evidence type="ECO:0000256" key="3">
    <source>
        <dbReference type="RuleBase" id="RU004508"/>
    </source>
</evidence>
<name>A0A1G2HYY7_9BACT</name>
<dbReference type="PIRSF" id="PIRSF000390">
    <property type="entry name" value="PLP_StrS"/>
    <property type="match status" value="1"/>
</dbReference>
<proteinExistence type="inferred from homology"/>
<reference evidence="4 5" key="1">
    <citation type="journal article" date="2016" name="Nat. Commun.">
        <title>Thousands of microbial genomes shed light on interconnected biogeochemical processes in an aquifer system.</title>
        <authorList>
            <person name="Anantharaman K."/>
            <person name="Brown C.T."/>
            <person name="Hug L.A."/>
            <person name="Sharon I."/>
            <person name="Castelle C.J."/>
            <person name="Probst A.J."/>
            <person name="Thomas B.C."/>
            <person name="Singh A."/>
            <person name="Wilkins M.J."/>
            <person name="Karaoz U."/>
            <person name="Brodie E.L."/>
            <person name="Williams K.H."/>
            <person name="Hubbard S.S."/>
            <person name="Banfield J.F."/>
        </authorList>
    </citation>
    <scope>NUCLEOTIDE SEQUENCE [LARGE SCALE GENOMIC DNA]</scope>
</reference>
<evidence type="ECO:0000256" key="2">
    <source>
        <dbReference type="PIRSR" id="PIRSR000390-2"/>
    </source>
</evidence>
<dbReference type="InterPro" id="IPR000653">
    <property type="entry name" value="DegT/StrS_aminotransferase"/>
</dbReference>
<evidence type="ECO:0000256" key="1">
    <source>
        <dbReference type="PIRSR" id="PIRSR000390-1"/>
    </source>
</evidence>
<dbReference type="GO" id="GO:0030170">
    <property type="term" value="F:pyridoxal phosphate binding"/>
    <property type="evidence" value="ECO:0007669"/>
    <property type="project" value="TreeGrafter"/>
</dbReference>
<comment type="similarity">
    <text evidence="3">Belongs to the DegT/DnrJ/EryC1 family.</text>
</comment>
<comment type="caution">
    <text evidence="4">The sequence shown here is derived from an EMBL/GenBank/DDBJ whole genome shotgun (WGS) entry which is preliminary data.</text>
</comment>
<dbReference type="GO" id="GO:0000271">
    <property type="term" value="P:polysaccharide biosynthetic process"/>
    <property type="evidence" value="ECO:0007669"/>
    <property type="project" value="TreeGrafter"/>
</dbReference>
<accession>A0A1G2HYY7</accession>
<dbReference type="GO" id="GO:0008483">
    <property type="term" value="F:transaminase activity"/>
    <property type="evidence" value="ECO:0007669"/>
    <property type="project" value="TreeGrafter"/>
</dbReference>
<dbReference type="Gene3D" id="3.40.640.10">
    <property type="entry name" value="Type I PLP-dependent aspartate aminotransferase-like (Major domain)"/>
    <property type="match status" value="1"/>
</dbReference>
<dbReference type="InterPro" id="IPR015424">
    <property type="entry name" value="PyrdxlP-dep_Trfase"/>
</dbReference>
<feature type="modified residue" description="N6-(pyridoxal phosphate)lysine" evidence="2">
    <location>
        <position position="182"/>
    </location>
</feature>
<dbReference type="SUPFAM" id="SSF53383">
    <property type="entry name" value="PLP-dependent transferases"/>
    <property type="match status" value="1"/>
</dbReference>
<dbReference type="Gene3D" id="3.90.1150.10">
    <property type="entry name" value="Aspartate Aminotransferase, domain 1"/>
    <property type="match status" value="1"/>
</dbReference>
<dbReference type="PANTHER" id="PTHR30244:SF39">
    <property type="entry name" value="BLR3650 PROTEIN"/>
    <property type="match status" value="1"/>
</dbReference>
<dbReference type="PANTHER" id="PTHR30244">
    <property type="entry name" value="TRANSAMINASE"/>
    <property type="match status" value="1"/>
</dbReference>
<sequence>MYKITLSKQDITQLEINAVVKVLQSPKLALGPKLKEFENLVAFFVGVKYAVAVNSGTSALHLIIKALGINKGDEVITTPFSFVASSNCILYEGATPVFVDINKDNLNIDVTKIEKKITKKTKAILAVDVFSHPADWDKLKKIAKKHKLFLIEDSAEALGSEYKGKKCGSFGDASVFAFYPNKQITTGEGGMVVTNNKNIAQLCQSMANQGRAVKNGKWLEHVRLGYNYRLSEVSCALGIVQMQRIQEILKKRKKVAGWYNEKLNGIEALEIPYVSKESQLSWFVYVVKLSDQFSSKKRDLIIKKMSERGIQCSNYFQSIHLQPFYKNSFGYKKGDYPVAENISQRTLALPFFNNLTQKEIDFVVKNLKEVISHFT</sequence>
<dbReference type="AlphaFoldDB" id="A0A1G2HYY7"/>
<dbReference type="EMBL" id="MHOQ01000015">
    <property type="protein sequence ID" value="OGZ67018.1"/>
    <property type="molecule type" value="Genomic_DNA"/>
</dbReference>
<dbReference type="InterPro" id="IPR015421">
    <property type="entry name" value="PyrdxlP-dep_Trfase_major"/>
</dbReference>
<evidence type="ECO:0000313" key="5">
    <source>
        <dbReference type="Proteomes" id="UP000179183"/>
    </source>
</evidence>
<evidence type="ECO:0000313" key="4">
    <source>
        <dbReference type="EMBL" id="OGZ67018.1"/>
    </source>
</evidence>
<feature type="active site" description="Proton acceptor" evidence="1">
    <location>
        <position position="182"/>
    </location>
</feature>
<dbReference type="CDD" id="cd00616">
    <property type="entry name" value="AHBA_syn"/>
    <property type="match status" value="1"/>
</dbReference>
<dbReference type="InterPro" id="IPR015422">
    <property type="entry name" value="PyrdxlP-dep_Trfase_small"/>
</dbReference>
<dbReference type="Proteomes" id="UP000179183">
    <property type="component" value="Unassembled WGS sequence"/>
</dbReference>